<feature type="domain" description="C2H2-type" evidence="14">
    <location>
        <begin position="459"/>
        <end position="486"/>
    </location>
</feature>
<dbReference type="SMART" id="SM00355">
    <property type="entry name" value="ZnF_C2H2"/>
    <property type="match status" value="7"/>
</dbReference>
<feature type="compositionally biased region" description="Pro residues" evidence="12">
    <location>
        <begin position="649"/>
        <end position="669"/>
    </location>
</feature>
<dbReference type="InterPro" id="IPR050457">
    <property type="entry name" value="ZnFinger_BTB_dom_contain"/>
</dbReference>
<dbReference type="FunFam" id="3.30.160.60:FF:000744">
    <property type="entry name" value="zinc finger E-box-binding homeobox 1"/>
    <property type="match status" value="1"/>
</dbReference>
<evidence type="ECO:0000256" key="11">
    <source>
        <dbReference type="PROSITE-ProRule" id="PRU00042"/>
    </source>
</evidence>
<dbReference type="PANTHER" id="PTHR46105">
    <property type="entry name" value="AGAP004733-PA"/>
    <property type="match status" value="1"/>
</dbReference>
<evidence type="ECO:0000259" key="13">
    <source>
        <dbReference type="PROSITE" id="PS50097"/>
    </source>
</evidence>
<feature type="compositionally biased region" description="Low complexity" evidence="12">
    <location>
        <begin position="754"/>
        <end position="771"/>
    </location>
</feature>
<keyword evidence="6" id="KW-0862">Zinc</keyword>
<keyword evidence="9" id="KW-0804">Transcription</keyword>
<evidence type="ECO:0000256" key="5">
    <source>
        <dbReference type="ARBA" id="ARBA00022771"/>
    </source>
</evidence>
<evidence type="ECO:0000256" key="3">
    <source>
        <dbReference type="ARBA" id="ARBA00022723"/>
    </source>
</evidence>
<comment type="subcellular location">
    <subcellularLocation>
        <location evidence="1">Nucleus</location>
    </subcellularLocation>
</comment>
<organism evidence="15 16">
    <name type="scientific">Scomber scombrus</name>
    <name type="common">Atlantic mackerel</name>
    <name type="synonym">Scomber vernalis</name>
    <dbReference type="NCBI Taxonomy" id="13677"/>
    <lineage>
        <taxon>Eukaryota</taxon>
        <taxon>Metazoa</taxon>
        <taxon>Chordata</taxon>
        <taxon>Craniata</taxon>
        <taxon>Vertebrata</taxon>
        <taxon>Euteleostomi</taxon>
        <taxon>Actinopterygii</taxon>
        <taxon>Neopterygii</taxon>
        <taxon>Teleostei</taxon>
        <taxon>Neoteleostei</taxon>
        <taxon>Acanthomorphata</taxon>
        <taxon>Pelagiaria</taxon>
        <taxon>Scombriformes</taxon>
        <taxon>Scombridae</taxon>
        <taxon>Scomber</taxon>
    </lineage>
</organism>
<evidence type="ECO:0000256" key="12">
    <source>
        <dbReference type="SAM" id="MobiDB-lite"/>
    </source>
</evidence>
<keyword evidence="5 11" id="KW-0863">Zinc-finger</keyword>
<proteinExistence type="inferred from homology"/>
<dbReference type="Pfam" id="PF13912">
    <property type="entry name" value="zf-C2H2_6"/>
    <property type="match status" value="1"/>
</dbReference>
<evidence type="ECO:0000256" key="7">
    <source>
        <dbReference type="ARBA" id="ARBA00023015"/>
    </source>
</evidence>
<feature type="region of interest" description="Disordered" evidence="12">
    <location>
        <begin position="275"/>
        <end position="298"/>
    </location>
</feature>
<dbReference type="FunFam" id="3.30.160.60:FF:001099">
    <property type="entry name" value="zinc finger and BTB domain-containing protein 49"/>
    <property type="match status" value="1"/>
</dbReference>
<feature type="domain" description="C2H2-type" evidence="14">
    <location>
        <begin position="487"/>
        <end position="514"/>
    </location>
</feature>
<dbReference type="GO" id="GO:0000981">
    <property type="term" value="F:DNA-binding transcription factor activity, RNA polymerase II-specific"/>
    <property type="evidence" value="ECO:0007669"/>
    <property type="project" value="TreeGrafter"/>
</dbReference>
<feature type="region of interest" description="Disordered" evidence="12">
    <location>
        <begin position="593"/>
        <end position="682"/>
    </location>
</feature>
<evidence type="ECO:0000256" key="2">
    <source>
        <dbReference type="ARBA" id="ARBA00006991"/>
    </source>
</evidence>
<dbReference type="FunFam" id="3.30.160.60:FF:002061">
    <property type="entry name" value="Uncharacterized protein"/>
    <property type="match status" value="1"/>
</dbReference>
<accession>A0AAV1NIZ1</accession>
<feature type="domain" description="C2H2-type" evidence="14">
    <location>
        <begin position="431"/>
        <end position="458"/>
    </location>
</feature>
<comment type="caution">
    <text evidence="15">The sequence shown here is derived from an EMBL/GenBank/DDBJ whole genome shotgun (WGS) entry which is preliminary data.</text>
</comment>
<dbReference type="FunFam" id="3.30.160.60:FF:000835">
    <property type="entry name" value="Zinc finger and BTB domain-containing protein 49"/>
    <property type="match status" value="1"/>
</dbReference>
<name>A0AAV1NIZ1_SCOSC</name>
<feature type="domain" description="C2H2-type" evidence="14">
    <location>
        <begin position="543"/>
        <end position="570"/>
    </location>
</feature>
<dbReference type="PROSITE" id="PS00028">
    <property type="entry name" value="ZINC_FINGER_C2H2_1"/>
    <property type="match status" value="7"/>
</dbReference>
<protein>
    <submittedName>
        <fullName evidence="15">Zinc finger and BTB domain-containing protein 49</fullName>
    </submittedName>
</protein>
<dbReference type="GO" id="GO:0000978">
    <property type="term" value="F:RNA polymerase II cis-regulatory region sequence-specific DNA binding"/>
    <property type="evidence" value="ECO:0007669"/>
    <property type="project" value="TreeGrafter"/>
</dbReference>
<dbReference type="Proteomes" id="UP001314229">
    <property type="component" value="Unassembled WGS sequence"/>
</dbReference>
<evidence type="ECO:0000256" key="6">
    <source>
        <dbReference type="ARBA" id="ARBA00022833"/>
    </source>
</evidence>
<feature type="compositionally biased region" description="Polar residues" evidence="12">
    <location>
        <begin position="629"/>
        <end position="638"/>
    </location>
</feature>
<dbReference type="Gene3D" id="3.30.710.10">
    <property type="entry name" value="Potassium Channel Kv1.1, Chain A"/>
    <property type="match status" value="1"/>
</dbReference>
<dbReference type="SUPFAM" id="SSF54695">
    <property type="entry name" value="POZ domain"/>
    <property type="match status" value="1"/>
</dbReference>
<dbReference type="Pfam" id="PF00651">
    <property type="entry name" value="BTB"/>
    <property type="match status" value="1"/>
</dbReference>
<dbReference type="FunFam" id="3.30.160.60:FF:000166">
    <property type="entry name" value="Zinc finger and BTB domain-containing 49"/>
    <property type="match status" value="1"/>
</dbReference>
<dbReference type="SUPFAM" id="SSF57667">
    <property type="entry name" value="beta-beta-alpha zinc fingers"/>
    <property type="match status" value="4"/>
</dbReference>
<keyword evidence="10" id="KW-0539">Nucleus</keyword>
<dbReference type="PROSITE" id="PS50097">
    <property type="entry name" value="BTB"/>
    <property type="match status" value="1"/>
</dbReference>
<keyword evidence="8" id="KW-0238">DNA-binding</keyword>
<dbReference type="InterPro" id="IPR011333">
    <property type="entry name" value="SKP1/BTB/POZ_sf"/>
</dbReference>
<comment type="similarity">
    <text evidence="2">Belongs to the krueppel C2H2-type zinc-finger protein family.</text>
</comment>
<evidence type="ECO:0000256" key="4">
    <source>
        <dbReference type="ARBA" id="ARBA00022737"/>
    </source>
</evidence>
<dbReference type="Pfam" id="PF00096">
    <property type="entry name" value="zf-C2H2"/>
    <property type="match status" value="5"/>
</dbReference>
<feature type="domain" description="C2H2-type" evidence="14">
    <location>
        <begin position="515"/>
        <end position="542"/>
    </location>
</feature>
<feature type="domain" description="C2H2-type" evidence="14">
    <location>
        <begin position="403"/>
        <end position="430"/>
    </location>
</feature>
<dbReference type="Gene3D" id="3.30.160.60">
    <property type="entry name" value="Classic Zinc Finger"/>
    <property type="match status" value="7"/>
</dbReference>
<evidence type="ECO:0000256" key="9">
    <source>
        <dbReference type="ARBA" id="ARBA00023163"/>
    </source>
</evidence>
<keyword evidence="3" id="KW-0479">Metal-binding</keyword>
<feature type="domain" description="BTB" evidence="13">
    <location>
        <begin position="25"/>
        <end position="91"/>
    </location>
</feature>
<dbReference type="GO" id="GO:0005634">
    <property type="term" value="C:nucleus"/>
    <property type="evidence" value="ECO:0007669"/>
    <property type="project" value="UniProtKB-SubCell"/>
</dbReference>
<evidence type="ECO:0000256" key="10">
    <source>
        <dbReference type="ARBA" id="ARBA00023242"/>
    </source>
</evidence>
<feature type="compositionally biased region" description="Polar residues" evidence="12">
    <location>
        <begin position="672"/>
        <end position="681"/>
    </location>
</feature>
<dbReference type="GO" id="GO:0008270">
    <property type="term" value="F:zinc ion binding"/>
    <property type="evidence" value="ECO:0007669"/>
    <property type="project" value="UniProtKB-KW"/>
</dbReference>
<dbReference type="EMBL" id="CAWUFR010000033">
    <property type="protein sequence ID" value="CAK6958321.1"/>
    <property type="molecule type" value="Genomic_DNA"/>
</dbReference>
<reference evidence="15 16" key="1">
    <citation type="submission" date="2024-01" db="EMBL/GenBank/DDBJ databases">
        <authorList>
            <person name="Alioto T."/>
            <person name="Alioto T."/>
            <person name="Gomez Garrido J."/>
        </authorList>
    </citation>
    <scope>NUCLEOTIDE SEQUENCE [LARGE SCALE GENOMIC DNA]</scope>
</reference>
<feature type="region of interest" description="Disordered" evidence="12">
    <location>
        <begin position="750"/>
        <end position="771"/>
    </location>
</feature>
<dbReference type="FunFam" id="3.30.160.60:FF:000130">
    <property type="entry name" value="Spalt-like transcription factor 4"/>
    <property type="match status" value="1"/>
</dbReference>
<dbReference type="AlphaFoldDB" id="A0AAV1NIZ1"/>
<dbReference type="SMART" id="SM00225">
    <property type="entry name" value="BTB"/>
    <property type="match status" value="1"/>
</dbReference>
<dbReference type="InterPro" id="IPR013087">
    <property type="entry name" value="Znf_C2H2_type"/>
</dbReference>
<keyword evidence="4" id="KW-0677">Repeat</keyword>
<evidence type="ECO:0000313" key="15">
    <source>
        <dbReference type="EMBL" id="CAK6958321.1"/>
    </source>
</evidence>
<dbReference type="FunFam" id="3.30.160.60:FF:000100">
    <property type="entry name" value="Zinc finger 45-like"/>
    <property type="match status" value="1"/>
</dbReference>
<dbReference type="InterPro" id="IPR000210">
    <property type="entry name" value="BTB/POZ_dom"/>
</dbReference>
<dbReference type="PANTHER" id="PTHR46105:SF30">
    <property type="entry name" value="ZINC FINGER AND BTB DOMAIN CONTAINING 49"/>
    <property type="match status" value="1"/>
</dbReference>
<keyword evidence="7" id="KW-0805">Transcription regulation</keyword>
<keyword evidence="16" id="KW-1185">Reference proteome</keyword>
<sequence>MDTLSSHSSYLLQQLQEQRIQGLLCDCMLVVKGVCFKAHKNVLAAFSSYFRSLFQNSPSQKNDVFNLVIQDVSGIGQILDYMYTSHLDINQDNVQALLDIAQCLQVPNVLSMCNAFLKPCPPPVEIPPFSLPGMLNSEHDCLLGSSLPHDVDLHCPTEAQRPGFNSDVDHTKRMPVSVPNSSSNCETASSAQAPVEKQLVHGYKLRNFYSKQYFKQSAIQTNSAASNQGPGPLVVVEEPQCQLGVNQGGNHTRVCSGNTVQPNPACTSSAVEKNSVSSLTPSDNLNAMSSDPADSMLNKPVRPKKAVYLKKYNYLRSQKALEEMCAESVSEPILRCPKESHQEESVIQTGAPEVPVEGLAAGREEVPETATHAQVPSSPPVNQEERDLKTVPEPPQQTGHKQYCCDVCGKIFKHPSNLELHKRSHTGEKPFQCNICGRHFSQAGNLQTHLRRHSGEKPYICELCGKSFTASGDVHRHKVVHTGEKPHLCDICGRGFNNLSNLKEHKRTHTTDKTFTCDQCGKSFNTHRKLLKHKARHAGEKTHSCATCGKCFIGSGDLQRHIRSHTGEKPYLCNACGKSFTRSAMLRRHSNMHCKGAPSDSPVTDDADQTCSSDGATPFPKPFSHNKPPATTSEQPFSSIMPHTGLAKPAPPPPSPPQPAPQIDSPPPNMHLSPSSTSNSLPELRSLVPHHLLSSTHQERSTVMPASDHMKLTKPHLSQEAVYGPYVENGTIAVEMGRGLVGRPYLPPTDSHCSSLTGSSSRPNSGSYRSSEGQFISSVTLWGLAMKTLQNDNDMEQ</sequence>
<feature type="region of interest" description="Disordered" evidence="12">
    <location>
        <begin position="364"/>
        <end position="397"/>
    </location>
</feature>
<feature type="compositionally biased region" description="Polar residues" evidence="12">
    <location>
        <begin position="275"/>
        <end position="289"/>
    </location>
</feature>
<gene>
    <name evidence="15" type="ORF">FSCOSCO3_A027155</name>
</gene>
<evidence type="ECO:0000256" key="1">
    <source>
        <dbReference type="ARBA" id="ARBA00004123"/>
    </source>
</evidence>
<evidence type="ECO:0000313" key="16">
    <source>
        <dbReference type="Proteomes" id="UP001314229"/>
    </source>
</evidence>
<feature type="domain" description="C2H2-type" evidence="14">
    <location>
        <begin position="571"/>
        <end position="598"/>
    </location>
</feature>
<evidence type="ECO:0000259" key="14">
    <source>
        <dbReference type="PROSITE" id="PS50157"/>
    </source>
</evidence>
<dbReference type="PROSITE" id="PS50157">
    <property type="entry name" value="ZINC_FINGER_C2H2_2"/>
    <property type="match status" value="7"/>
</dbReference>
<dbReference type="InterPro" id="IPR036236">
    <property type="entry name" value="Znf_C2H2_sf"/>
</dbReference>
<evidence type="ECO:0000256" key="8">
    <source>
        <dbReference type="ARBA" id="ARBA00023125"/>
    </source>
</evidence>